<dbReference type="RefSeq" id="WP_061163335.1">
    <property type="nucleotide sequence ID" value="NZ_FCOI02000024.1"/>
</dbReference>
<keyword evidence="3" id="KW-1185">Reference proteome</keyword>
<evidence type="ECO:0000313" key="2">
    <source>
        <dbReference type="EMBL" id="SAK82528.1"/>
    </source>
</evidence>
<proteinExistence type="predicted"/>
<name>A0A158CJJ1_9BURK</name>
<reference evidence="3" key="1">
    <citation type="submission" date="2016-01" db="EMBL/GenBank/DDBJ databases">
        <authorList>
            <person name="Peeters Charlotte."/>
        </authorList>
    </citation>
    <scope>NUCLEOTIDE SEQUENCE [LARGE SCALE GENOMIC DNA]</scope>
</reference>
<dbReference type="Proteomes" id="UP000054624">
    <property type="component" value="Unassembled WGS sequence"/>
</dbReference>
<dbReference type="InterPro" id="IPR013022">
    <property type="entry name" value="Xyl_isomerase-like_TIM-brl"/>
</dbReference>
<protein>
    <submittedName>
        <fullName evidence="2">Xylose isomerase domain-containing protein</fullName>
    </submittedName>
</protein>
<dbReference type="OrthoDB" id="9786584at2"/>
<dbReference type="InterPro" id="IPR036237">
    <property type="entry name" value="Xyl_isomerase-like_sf"/>
</dbReference>
<evidence type="ECO:0000259" key="1">
    <source>
        <dbReference type="Pfam" id="PF01261"/>
    </source>
</evidence>
<dbReference type="Pfam" id="PF01261">
    <property type="entry name" value="AP_endonuc_2"/>
    <property type="match status" value="1"/>
</dbReference>
<dbReference type="PANTHER" id="PTHR12110">
    <property type="entry name" value="HYDROXYPYRUVATE ISOMERASE"/>
    <property type="match status" value="1"/>
</dbReference>
<evidence type="ECO:0000313" key="3">
    <source>
        <dbReference type="Proteomes" id="UP000054624"/>
    </source>
</evidence>
<dbReference type="STRING" id="1777137.AWB76_05645"/>
<dbReference type="Gene3D" id="3.20.20.150">
    <property type="entry name" value="Divalent-metal-dependent TIM barrel enzymes"/>
    <property type="match status" value="1"/>
</dbReference>
<dbReference type="SUPFAM" id="SSF51658">
    <property type="entry name" value="Xylose isomerase-like"/>
    <property type="match status" value="1"/>
</dbReference>
<keyword evidence="2" id="KW-0413">Isomerase</keyword>
<accession>A0A158CJJ1</accession>
<sequence>MTTPLFGWCGPLHHAPFMLQAGLNYIEAQLVPLGIEDDTAFARAKSLIEALPLPALAFSYLFPHDFRLVGPDTDDARNRAYFERVVQLLAMAKARVVVLGSGWTRNIPDGWTQRDAEDDFLRALEWCADALRGCGTTLVIEPLNRKESTLVNSVADGARLARMLNRPEVRTLADFYHMDEEAEPLSEVHAHGAWLAHVHLADTQRLNPGTGAYDYPALFGHLKAAGYPGLLSSECGFKSDPLTSMRESTAFLRRAWAEA</sequence>
<dbReference type="EMBL" id="FCOI02000024">
    <property type="protein sequence ID" value="SAK82528.1"/>
    <property type="molecule type" value="Genomic_DNA"/>
</dbReference>
<organism evidence="2 3">
    <name type="scientific">Caballeronia temeraria</name>
    <dbReference type="NCBI Taxonomy" id="1777137"/>
    <lineage>
        <taxon>Bacteria</taxon>
        <taxon>Pseudomonadati</taxon>
        <taxon>Pseudomonadota</taxon>
        <taxon>Betaproteobacteria</taxon>
        <taxon>Burkholderiales</taxon>
        <taxon>Burkholderiaceae</taxon>
        <taxon>Caballeronia</taxon>
    </lineage>
</organism>
<feature type="domain" description="Xylose isomerase-like TIM barrel" evidence="1">
    <location>
        <begin position="20"/>
        <end position="254"/>
    </location>
</feature>
<dbReference type="GO" id="GO:0016853">
    <property type="term" value="F:isomerase activity"/>
    <property type="evidence" value="ECO:0007669"/>
    <property type="project" value="UniProtKB-KW"/>
</dbReference>
<dbReference type="InterPro" id="IPR050312">
    <property type="entry name" value="IolE/XylAMocC-like"/>
</dbReference>
<dbReference type="AlphaFoldDB" id="A0A158CJJ1"/>
<gene>
    <name evidence="2" type="ORF">AWB76_05645</name>
</gene>